<reference evidence="1" key="1">
    <citation type="submission" date="2020-01" db="EMBL/GenBank/DDBJ databases">
        <title>Identification and distribution of gene clusters putatively required for synthesis of sphingolipid metabolism inhibitors in phylogenetically diverse species of the filamentous fungus Fusarium.</title>
        <authorList>
            <person name="Kim H.-S."/>
            <person name="Busman M."/>
            <person name="Brown D.W."/>
            <person name="Divon H."/>
            <person name="Uhlig S."/>
            <person name="Proctor R.H."/>
        </authorList>
    </citation>
    <scope>NUCLEOTIDE SEQUENCE</scope>
    <source>
        <strain evidence="1">NRRL 31653</strain>
    </source>
</reference>
<dbReference type="OrthoDB" id="3257981at2759"/>
<sequence>MFCETFSDEGSRCEDLNLQCHSTSVPAGYFILHSFENIFAIHSKIWNAVGDAVRDNDIGTIASEFGKVPRKEGGLATSILIDIALMAWGIVMGPAWNKLIGPKFSDSTNAGTLKDTTNDLVKNSLTLTKDILNGRAYASPPHFITQLTIVPVKTNLEPRMVSPKAGRTASSLLKSGSLVVQKTATINWVP</sequence>
<comment type="caution">
    <text evidence="1">The sequence shown here is derived from an EMBL/GenBank/DDBJ whole genome shotgun (WGS) entry which is preliminary data.</text>
</comment>
<dbReference type="Proteomes" id="UP000737391">
    <property type="component" value="Unassembled WGS sequence"/>
</dbReference>
<dbReference type="EMBL" id="LUFC02000153">
    <property type="protein sequence ID" value="KAF4501049.1"/>
    <property type="molecule type" value="Genomic_DNA"/>
</dbReference>
<evidence type="ECO:0000313" key="1">
    <source>
        <dbReference type="EMBL" id="KAF4501049.1"/>
    </source>
</evidence>
<keyword evidence="2" id="KW-1185">Reference proteome</keyword>
<evidence type="ECO:0000313" key="2">
    <source>
        <dbReference type="Proteomes" id="UP000737391"/>
    </source>
</evidence>
<organism evidence="1 2">
    <name type="scientific">Fusarium agapanthi</name>
    <dbReference type="NCBI Taxonomy" id="1803897"/>
    <lineage>
        <taxon>Eukaryota</taxon>
        <taxon>Fungi</taxon>
        <taxon>Dikarya</taxon>
        <taxon>Ascomycota</taxon>
        <taxon>Pezizomycotina</taxon>
        <taxon>Sordariomycetes</taxon>
        <taxon>Hypocreomycetidae</taxon>
        <taxon>Hypocreales</taxon>
        <taxon>Nectriaceae</taxon>
        <taxon>Fusarium</taxon>
        <taxon>Fusarium fujikuroi species complex</taxon>
    </lineage>
</organism>
<dbReference type="AlphaFoldDB" id="A0A9P5EFN2"/>
<protein>
    <submittedName>
        <fullName evidence="1">Uncharacterized protein</fullName>
    </submittedName>
</protein>
<proteinExistence type="predicted"/>
<accession>A0A9P5EFN2</accession>
<name>A0A9P5EFN2_9HYPO</name>
<gene>
    <name evidence="1" type="ORF">FAGAP_2769</name>
</gene>